<reference evidence="2" key="1">
    <citation type="journal article" date="2022" name="bioRxiv">
        <title>Sequencing and chromosome-scale assembly of the giantPleurodeles waltlgenome.</title>
        <authorList>
            <person name="Brown T."/>
            <person name="Elewa A."/>
            <person name="Iarovenko S."/>
            <person name="Subramanian E."/>
            <person name="Araus A.J."/>
            <person name="Petzold A."/>
            <person name="Susuki M."/>
            <person name="Suzuki K.-i.T."/>
            <person name="Hayashi T."/>
            <person name="Toyoda A."/>
            <person name="Oliveira C."/>
            <person name="Osipova E."/>
            <person name="Leigh N.D."/>
            <person name="Simon A."/>
            <person name="Yun M.H."/>
        </authorList>
    </citation>
    <scope>NUCLEOTIDE SEQUENCE</scope>
    <source>
        <strain evidence="2">20211129_DDA</strain>
        <tissue evidence="2">Liver</tissue>
    </source>
</reference>
<accession>A0AAV7WKP0</accession>
<evidence type="ECO:0000313" key="2">
    <source>
        <dbReference type="EMBL" id="KAJ1214565.1"/>
    </source>
</evidence>
<keyword evidence="3" id="KW-1185">Reference proteome</keyword>
<comment type="caution">
    <text evidence="2">The sequence shown here is derived from an EMBL/GenBank/DDBJ whole genome shotgun (WGS) entry which is preliminary data.</text>
</comment>
<dbReference type="EMBL" id="JANPWB010000001">
    <property type="protein sequence ID" value="KAJ1214565.1"/>
    <property type="molecule type" value="Genomic_DNA"/>
</dbReference>
<protein>
    <submittedName>
        <fullName evidence="2">Uncharacterized protein</fullName>
    </submittedName>
</protein>
<proteinExistence type="predicted"/>
<sequence length="152" mass="16261">MADCYVWPTVLGAEAAPLKRTHKARSGPFEAGVCAILCEHTYEHYNTAPPSLGRVIEVQQDYGKCGDAALHRATWGTRNLAPGFGLVDLGVRKTTRERPDRWHASGRGGSAAPSTSDCTILNPIRSRIMRRPGAMIVLCGGSMCAPRGAGAQ</sequence>
<dbReference type="AlphaFoldDB" id="A0AAV7WKP0"/>
<evidence type="ECO:0000313" key="3">
    <source>
        <dbReference type="Proteomes" id="UP001066276"/>
    </source>
</evidence>
<feature type="region of interest" description="Disordered" evidence="1">
    <location>
        <begin position="96"/>
        <end position="118"/>
    </location>
</feature>
<dbReference type="Proteomes" id="UP001066276">
    <property type="component" value="Chromosome 1_1"/>
</dbReference>
<name>A0AAV7WKP0_PLEWA</name>
<evidence type="ECO:0000256" key="1">
    <source>
        <dbReference type="SAM" id="MobiDB-lite"/>
    </source>
</evidence>
<gene>
    <name evidence="2" type="ORF">NDU88_002183</name>
</gene>
<organism evidence="2 3">
    <name type="scientific">Pleurodeles waltl</name>
    <name type="common">Iberian ribbed newt</name>
    <dbReference type="NCBI Taxonomy" id="8319"/>
    <lineage>
        <taxon>Eukaryota</taxon>
        <taxon>Metazoa</taxon>
        <taxon>Chordata</taxon>
        <taxon>Craniata</taxon>
        <taxon>Vertebrata</taxon>
        <taxon>Euteleostomi</taxon>
        <taxon>Amphibia</taxon>
        <taxon>Batrachia</taxon>
        <taxon>Caudata</taxon>
        <taxon>Salamandroidea</taxon>
        <taxon>Salamandridae</taxon>
        <taxon>Pleurodelinae</taxon>
        <taxon>Pleurodeles</taxon>
    </lineage>
</organism>